<dbReference type="SUPFAM" id="SSF53850">
    <property type="entry name" value="Periplasmic binding protein-like II"/>
    <property type="match status" value="1"/>
</dbReference>
<name>A0A4R5WFS8_MYCMU</name>
<feature type="domain" description="Solute-binding protein family 5" evidence="2">
    <location>
        <begin position="313"/>
        <end position="464"/>
    </location>
</feature>
<protein>
    <recommendedName>
        <fullName evidence="2">Solute-binding protein family 5 domain-containing protein</fullName>
    </recommendedName>
</protein>
<dbReference type="GO" id="GO:0015833">
    <property type="term" value="P:peptide transport"/>
    <property type="evidence" value="ECO:0007669"/>
    <property type="project" value="TreeGrafter"/>
</dbReference>
<evidence type="ECO:0000313" key="4">
    <source>
        <dbReference type="Proteomes" id="UP000294929"/>
    </source>
</evidence>
<gene>
    <name evidence="3" type="ORF">EUA03_13070</name>
</gene>
<proteinExistence type="predicted"/>
<evidence type="ECO:0000313" key="3">
    <source>
        <dbReference type="EMBL" id="TDK89043.1"/>
    </source>
</evidence>
<dbReference type="EMBL" id="SDLO01000009">
    <property type="protein sequence ID" value="TDK89043.1"/>
    <property type="molecule type" value="Genomic_DNA"/>
</dbReference>
<dbReference type="Proteomes" id="UP000294929">
    <property type="component" value="Unassembled WGS sequence"/>
</dbReference>
<dbReference type="Pfam" id="PF00496">
    <property type="entry name" value="SBP_bac_5"/>
    <property type="match status" value="2"/>
</dbReference>
<dbReference type="Gene3D" id="3.10.105.10">
    <property type="entry name" value="Dipeptide-binding Protein, Domain 3"/>
    <property type="match status" value="1"/>
</dbReference>
<feature type="domain" description="Solute-binding protein family 5" evidence="2">
    <location>
        <begin position="161"/>
        <end position="258"/>
    </location>
</feature>
<dbReference type="Gene3D" id="3.40.190.10">
    <property type="entry name" value="Periplasmic binding protein-like II"/>
    <property type="match status" value="1"/>
</dbReference>
<dbReference type="InterPro" id="IPR039424">
    <property type="entry name" value="SBP_5"/>
</dbReference>
<accession>A0A4R5WFS8</accession>
<evidence type="ECO:0000259" key="2">
    <source>
        <dbReference type="Pfam" id="PF00496"/>
    </source>
</evidence>
<organism evidence="3 4">
    <name type="scientific">Mycolicibacterium mucogenicum</name>
    <name type="common">Mycobacterium mucogenicum</name>
    <dbReference type="NCBI Taxonomy" id="56689"/>
    <lineage>
        <taxon>Bacteria</taxon>
        <taxon>Bacillati</taxon>
        <taxon>Actinomycetota</taxon>
        <taxon>Actinomycetes</taxon>
        <taxon>Mycobacteriales</taxon>
        <taxon>Mycobacteriaceae</taxon>
        <taxon>Mycolicibacterium</taxon>
    </lineage>
</organism>
<feature type="compositionally biased region" description="Basic residues" evidence="1">
    <location>
        <begin position="90"/>
        <end position="109"/>
    </location>
</feature>
<sequence length="549" mass="60853">MSGTGRLLGRGQRRACGFVADQCHRDGRRHGLPLEFTGRQRADEFRPGDVRFRGVPLPAGVGRRHRRVGRGNGDRRFRGSAAPAHLRRGVDRRRRGHRVRRGTAGRHHSCGGPTVRRDIVFAWPPGQLTTDPRLAYNGISKTYVRQVFESLVDIDPVTAQLRPWLASSWRRPDPLTVEVTVPPGRHFSDGRPLTAELVRNSFRDIMTDLADATPLPAAVAALTGLSAVESRGEKVTFRFERHNAAFLHSLAGVNLAVSKPSTGDMRLGTGSWVPAESGCLVDGRHRLVFDARDDGSAAVRAGSTDGFVTAEIHNPGISYGLCPNASRGPLADHRIRRALSLLIDRERLRPILQTCGYTVAGSVLTPTALHYLDCSDQLRHEPAAAHRLLDAAAADGLRFEVVFNSSFSPVDAELLSAVAGQWADHGIELVLHDVDFGELRSRQQTGDYDFRFFYYPAIDPDALRYQFAVDQRNAMCRVDRDRLDDLLDAQLHCPEPAERRKLVHDIQSRIIHDGLWLPIGNVRTVVSHRPDTVPRLALDAEGLARFTHL</sequence>
<feature type="region of interest" description="Disordered" evidence="1">
    <location>
        <begin position="90"/>
        <end position="111"/>
    </location>
</feature>
<reference evidence="3 4" key="1">
    <citation type="submission" date="2019-01" db="EMBL/GenBank/DDBJ databases">
        <title>High-quality-draft genome sequences of five non-tuberculosis mycobacteriaceae isolated from a nosocomial environment.</title>
        <authorList>
            <person name="Tiago I."/>
            <person name="Alarico S."/>
            <person name="Pereira S.G."/>
            <person name="Coelho C."/>
            <person name="Maranha A."/>
            <person name="Empadinhas N."/>
        </authorList>
    </citation>
    <scope>NUCLEOTIDE SEQUENCE [LARGE SCALE GENOMIC DNA]</scope>
    <source>
        <strain evidence="3 4">24AIII</strain>
    </source>
</reference>
<evidence type="ECO:0000256" key="1">
    <source>
        <dbReference type="SAM" id="MobiDB-lite"/>
    </source>
</evidence>
<dbReference type="AlphaFoldDB" id="A0A4R5WFS8"/>
<dbReference type="InterPro" id="IPR000914">
    <property type="entry name" value="SBP_5_dom"/>
</dbReference>
<dbReference type="GO" id="GO:1904680">
    <property type="term" value="F:peptide transmembrane transporter activity"/>
    <property type="evidence" value="ECO:0007669"/>
    <property type="project" value="TreeGrafter"/>
</dbReference>
<comment type="caution">
    <text evidence="3">The sequence shown here is derived from an EMBL/GenBank/DDBJ whole genome shotgun (WGS) entry which is preliminary data.</text>
</comment>
<dbReference type="PANTHER" id="PTHR30290">
    <property type="entry name" value="PERIPLASMIC BINDING COMPONENT OF ABC TRANSPORTER"/>
    <property type="match status" value="1"/>
</dbReference>